<dbReference type="EMBL" id="CAVNYO010000405">
    <property type="protein sequence ID" value="CAK5275602.1"/>
    <property type="molecule type" value="Genomic_DNA"/>
</dbReference>
<evidence type="ECO:0000313" key="3">
    <source>
        <dbReference type="Proteomes" id="UP001295794"/>
    </source>
</evidence>
<dbReference type="Proteomes" id="UP001295794">
    <property type="component" value="Unassembled WGS sequence"/>
</dbReference>
<dbReference type="AlphaFoldDB" id="A0AAD2HGW1"/>
<feature type="region of interest" description="Disordered" evidence="1">
    <location>
        <begin position="55"/>
        <end position="78"/>
    </location>
</feature>
<gene>
    <name evidence="2" type="ORF">MYCIT1_LOCUS23479</name>
</gene>
<keyword evidence="3" id="KW-1185">Reference proteome</keyword>
<accession>A0AAD2HGW1</accession>
<evidence type="ECO:0000256" key="1">
    <source>
        <dbReference type="SAM" id="MobiDB-lite"/>
    </source>
</evidence>
<proteinExistence type="predicted"/>
<protein>
    <submittedName>
        <fullName evidence="2">Uncharacterized protein</fullName>
    </submittedName>
</protein>
<evidence type="ECO:0000313" key="2">
    <source>
        <dbReference type="EMBL" id="CAK5275602.1"/>
    </source>
</evidence>
<comment type="caution">
    <text evidence="2">The sequence shown here is derived from an EMBL/GenBank/DDBJ whole genome shotgun (WGS) entry which is preliminary data.</text>
</comment>
<reference evidence="2" key="1">
    <citation type="submission" date="2023-11" db="EMBL/GenBank/DDBJ databases">
        <authorList>
            <person name="De Vega J J."/>
            <person name="De Vega J J."/>
        </authorList>
    </citation>
    <scope>NUCLEOTIDE SEQUENCE</scope>
</reference>
<name>A0AAD2HGW1_9AGAR</name>
<sequence>MIASSSGGRLLVAELDHDRVQQLVQWIQSIFHRDIRTGSHRSAIHWQHFRTADGPPWPSWRGGGESMDPRRNGLRALA</sequence>
<organism evidence="2 3">
    <name type="scientific">Mycena citricolor</name>
    <dbReference type="NCBI Taxonomy" id="2018698"/>
    <lineage>
        <taxon>Eukaryota</taxon>
        <taxon>Fungi</taxon>
        <taxon>Dikarya</taxon>
        <taxon>Basidiomycota</taxon>
        <taxon>Agaricomycotina</taxon>
        <taxon>Agaricomycetes</taxon>
        <taxon>Agaricomycetidae</taxon>
        <taxon>Agaricales</taxon>
        <taxon>Marasmiineae</taxon>
        <taxon>Mycenaceae</taxon>
        <taxon>Mycena</taxon>
    </lineage>
</organism>